<protein>
    <recommendedName>
        <fullName evidence="1">Peptidase S26 domain-containing protein</fullName>
    </recommendedName>
</protein>
<proteinExistence type="predicted"/>
<dbReference type="RefSeq" id="WP_200749924.1">
    <property type="nucleotide sequence ID" value="NZ_JAEOAH010000031.1"/>
</dbReference>
<dbReference type="SUPFAM" id="SSF51306">
    <property type="entry name" value="LexA/Signal peptidase"/>
    <property type="match status" value="1"/>
</dbReference>
<name>A0ABS1HAK8_9BACL</name>
<organism evidence="2 3">
    <name type="scientific">Viridibacillus soli</name>
    <dbReference type="NCBI Taxonomy" id="2798301"/>
    <lineage>
        <taxon>Bacteria</taxon>
        <taxon>Bacillati</taxon>
        <taxon>Bacillota</taxon>
        <taxon>Bacilli</taxon>
        <taxon>Bacillales</taxon>
        <taxon>Caryophanaceae</taxon>
        <taxon>Viridibacillus</taxon>
    </lineage>
</organism>
<accession>A0ABS1HAK8</accession>
<comment type="caution">
    <text evidence="2">The sequence shown here is derived from an EMBL/GenBank/DDBJ whole genome shotgun (WGS) entry which is preliminary data.</text>
</comment>
<dbReference type="EMBL" id="JAEOAH010000031">
    <property type="protein sequence ID" value="MBK3496464.1"/>
    <property type="molecule type" value="Genomic_DNA"/>
</dbReference>
<sequence>MDHLSRIIGLPGETVEIKDGKVFISRQKLDTFYGLPQVQGANTEEELKKLYHSEDTSEDLQNAKEKLHYSLKSFTLKENEVFVLPDNREYADKIILKLNDIHAIVLGYEDAKVQFTLTKKEKKLQSIQDRFESETFKGFTTTKYCEDVPLGYD</sequence>
<feature type="domain" description="Peptidase S26" evidence="1">
    <location>
        <begin position="6"/>
        <end position="89"/>
    </location>
</feature>
<dbReference type="InterPro" id="IPR036286">
    <property type="entry name" value="LexA/Signal_pep-like_sf"/>
</dbReference>
<dbReference type="Proteomes" id="UP000618943">
    <property type="component" value="Unassembled WGS sequence"/>
</dbReference>
<evidence type="ECO:0000313" key="3">
    <source>
        <dbReference type="Proteomes" id="UP000618943"/>
    </source>
</evidence>
<keyword evidence="3" id="KW-1185">Reference proteome</keyword>
<dbReference type="Pfam" id="PF10502">
    <property type="entry name" value="Peptidase_S26"/>
    <property type="match status" value="1"/>
</dbReference>
<evidence type="ECO:0000259" key="1">
    <source>
        <dbReference type="Pfam" id="PF10502"/>
    </source>
</evidence>
<dbReference type="InterPro" id="IPR019533">
    <property type="entry name" value="Peptidase_S26"/>
</dbReference>
<gene>
    <name evidence="2" type="ORF">JFL43_16680</name>
</gene>
<evidence type="ECO:0000313" key="2">
    <source>
        <dbReference type="EMBL" id="MBK3496464.1"/>
    </source>
</evidence>
<reference evidence="2 3" key="1">
    <citation type="submission" date="2020-12" db="EMBL/GenBank/DDBJ databases">
        <title>YIM B01967 draft genome.</title>
        <authorList>
            <person name="Yan X."/>
        </authorList>
    </citation>
    <scope>NUCLEOTIDE SEQUENCE [LARGE SCALE GENOMIC DNA]</scope>
    <source>
        <strain evidence="2 3">YIM B01967</strain>
    </source>
</reference>
<dbReference type="Gene3D" id="2.10.109.10">
    <property type="entry name" value="Umud Fragment, subunit A"/>
    <property type="match status" value="1"/>
</dbReference>